<keyword evidence="1" id="KW-0539">Nucleus</keyword>
<proteinExistence type="predicted"/>
<comment type="caution">
    <text evidence="4">The sequence shown here is derived from an EMBL/GenBank/DDBJ whole genome shotgun (WGS) entry which is preliminary data.</text>
</comment>
<organism evidence="4 5">
    <name type="scientific">Tetrapyrgos nigripes</name>
    <dbReference type="NCBI Taxonomy" id="182062"/>
    <lineage>
        <taxon>Eukaryota</taxon>
        <taxon>Fungi</taxon>
        <taxon>Dikarya</taxon>
        <taxon>Basidiomycota</taxon>
        <taxon>Agaricomycotina</taxon>
        <taxon>Agaricomycetes</taxon>
        <taxon>Agaricomycetidae</taxon>
        <taxon>Agaricales</taxon>
        <taxon>Marasmiineae</taxon>
        <taxon>Marasmiaceae</taxon>
        <taxon>Tetrapyrgos</taxon>
    </lineage>
</organism>
<dbReference type="InterPro" id="IPR038213">
    <property type="entry name" value="IFI6/IFI27-like_sf"/>
</dbReference>
<dbReference type="PROSITE" id="PS00463">
    <property type="entry name" value="ZN2_CY6_FUNGAL_1"/>
    <property type="match status" value="1"/>
</dbReference>
<dbReference type="EMBL" id="JAACJM010000055">
    <property type="protein sequence ID" value="KAF5356439.1"/>
    <property type="molecule type" value="Genomic_DNA"/>
</dbReference>
<dbReference type="InterPro" id="IPR050797">
    <property type="entry name" value="Carb_Metab_Trans_Reg"/>
</dbReference>
<sequence length="1106" mass="122495">MRLLQTLFTGLMASLAFTLLLLAPSAGPQGVSAIRLPGLAPGLGLNLPGFPPGQFPLLDVFNSFSHDESLEHFWEQARNLGDKLVKYTNNLLEHEAKIYPAVKSSISSFQHQISSVLSSPGIQTLRSELGKSASFLNTTTTGIDTNITNINTTGLVDLTKWSNVLSIEYELIMDQFQREFPLPSEAPSHEERVELINTLMDRLEDGFVKVANSTHHGWHGVDKEKAREIFGSIRPGTVAALVTAGDIAEQHPVLVETILFAGAALIIPEAWVARPLFSCFGFGPLGPVKRSTAAWAQRRFWGAAVAKNSWFSHLQRAGMTGQWDQIHKYGKLFSALSAPTHLLSCVHRLLIFSLDLEFGMSPESSTSTLEITIKPRLKKPPACDYCRTRRVLCHPQPEGRSCPRCLEKGVKCTTTPSVRKKRRRQREILAAKKVQVTPSDGDSINEDVIHASDLIATAKDDARTSHGRELMASRDLTLTTTSAAQYAPHTTHMLATCAGLNNVYRRPIAFAPVFSHPQLQLPKRLMQELFNEFVHTSYYLHPIMPYDRIRAHLAGSGWQPSSLSPQECVLVHCIFAVASIMSSDPLIIGPEPLPVECINILTTIHPVKKIKSDLREIGRRRERVGLCHQLRAEALRQARNEGIAAWVSPENAASCFLLDALLSQYESPNSYGAAFTWQARRLAESWHQRPQLYNGIFGTIECSVKWAAFLSVDVLPALHSNRSVDFSALDEQLICGHDQLSLEKLASLLNQGCNSWQFYEYYLSITFQITRHARELLISTNEPPNPSVPTTDVIACARRRPYNLQLIKRYATSLHLLHDVCNALHIHGVLVARQNQSQSHTILALVRVVSVGWTNLTLHFYKTVKEMLEASSVTDLYTGTYEPNGIGIDGLDGYGNGSLDGLERGTYNYSSLAELELAPIFLAVRSLTCKAAIEYSEMIEDIHSVSRLAQKKIIGGDLKKWVEFVIDVTRDAGVMSASEGTQTLERLRDGLKIAGFTWTNYTDLVEVIDSHVSALMDSSGSAQDPAHIFALDHNPDYHHMHLNPHSNSRHVPQPGSATAAAHLDLDHNPDIYYRNLDINSGHVPSAGVPLGGEGGRGVYYKAWSTT</sequence>
<accession>A0A8H5LGG2</accession>
<dbReference type="PROSITE" id="PS50048">
    <property type="entry name" value="ZN2_CY6_FUNGAL_2"/>
    <property type="match status" value="1"/>
</dbReference>
<reference evidence="4 5" key="1">
    <citation type="journal article" date="2020" name="ISME J.">
        <title>Uncovering the hidden diversity of litter-decomposition mechanisms in mushroom-forming fungi.</title>
        <authorList>
            <person name="Floudas D."/>
            <person name="Bentzer J."/>
            <person name="Ahren D."/>
            <person name="Johansson T."/>
            <person name="Persson P."/>
            <person name="Tunlid A."/>
        </authorList>
    </citation>
    <scope>NUCLEOTIDE SEQUENCE [LARGE SCALE GENOMIC DNA]</scope>
    <source>
        <strain evidence="4 5">CBS 291.85</strain>
    </source>
</reference>
<dbReference type="GO" id="GO:0008270">
    <property type="term" value="F:zinc ion binding"/>
    <property type="evidence" value="ECO:0007669"/>
    <property type="project" value="InterPro"/>
</dbReference>
<evidence type="ECO:0000313" key="5">
    <source>
        <dbReference type="Proteomes" id="UP000559256"/>
    </source>
</evidence>
<feature type="chain" id="PRO_5034873773" description="Zn(2)-C6 fungal-type domain-containing protein" evidence="2">
    <location>
        <begin position="34"/>
        <end position="1106"/>
    </location>
</feature>
<dbReference type="CDD" id="cd12148">
    <property type="entry name" value="fungal_TF_MHR"/>
    <property type="match status" value="1"/>
</dbReference>
<feature type="signal peptide" evidence="2">
    <location>
        <begin position="1"/>
        <end position="33"/>
    </location>
</feature>
<evidence type="ECO:0000259" key="3">
    <source>
        <dbReference type="PROSITE" id="PS50048"/>
    </source>
</evidence>
<dbReference type="PANTHER" id="PTHR31668">
    <property type="entry name" value="GLUCOSE TRANSPORT TRANSCRIPTION REGULATOR RGT1-RELATED-RELATED"/>
    <property type="match status" value="1"/>
</dbReference>
<name>A0A8H5LGG2_9AGAR</name>
<evidence type="ECO:0000256" key="1">
    <source>
        <dbReference type="ARBA" id="ARBA00023242"/>
    </source>
</evidence>
<dbReference type="OrthoDB" id="440424at2759"/>
<evidence type="ECO:0000256" key="2">
    <source>
        <dbReference type="SAM" id="SignalP"/>
    </source>
</evidence>
<gene>
    <name evidence="4" type="ORF">D9758_009535</name>
</gene>
<dbReference type="Proteomes" id="UP000559256">
    <property type="component" value="Unassembled WGS sequence"/>
</dbReference>
<keyword evidence="2" id="KW-0732">Signal</keyword>
<protein>
    <recommendedName>
        <fullName evidence="3">Zn(2)-C6 fungal-type domain-containing protein</fullName>
    </recommendedName>
</protein>
<dbReference type="InterPro" id="IPR001138">
    <property type="entry name" value="Zn2Cys6_DnaBD"/>
</dbReference>
<dbReference type="Gene3D" id="4.10.240.10">
    <property type="entry name" value="Zn(2)-C6 fungal-type DNA-binding domain"/>
    <property type="match status" value="1"/>
</dbReference>
<dbReference type="AlphaFoldDB" id="A0A8H5LGG2"/>
<dbReference type="Gene3D" id="6.10.110.10">
    <property type="match status" value="1"/>
</dbReference>
<dbReference type="InterPro" id="IPR036864">
    <property type="entry name" value="Zn2-C6_fun-type_DNA-bd_sf"/>
</dbReference>
<keyword evidence="5" id="KW-1185">Reference proteome</keyword>
<evidence type="ECO:0000313" key="4">
    <source>
        <dbReference type="EMBL" id="KAF5356439.1"/>
    </source>
</evidence>
<dbReference type="SUPFAM" id="SSF57701">
    <property type="entry name" value="Zn2/Cys6 DNA-binding domain"/>
    <property type="match status" value="1"/>
</dbReference>
<dbReference type="GO" id="GO:0000981">
    <property type="term" value="F:DNA-binding transcription factor activity, RNA polymerase II-specific"/>
    <property type="evidence" value="ECO:0007669"/>
    <property type="project" value="InterPro"/>
</dbReference>
<dbReference type="CDD" id="cd00067">
    <property type="entry name" value="GAL4"/>
    <property type="match status" value="1"/>
</dbReference>
<feature type="domain" description="Zn(2)-C6 fungal-type" evidence="3">
    <location>
        <begin position="382"/>
        <end position="414"/>
    </location>
</feature>